<dbReference type="InterPro" id="IPR013249">
    <property type="entry name" value="RNA_pol_sigma70_r4_t2"/>
</dbReference>
<keyword evidence="5" id="KW-0804">Transcription</keyword>
<keyword evidence="4" id="KW-0238">DNA-binding</keyword>
<keyword evidence="2" id="KW-0805">Transcription regulation</keyword>
<sequence>MASDVEAELHSYVEARYLHLRRTAYLLCGDWHRAEDIVQTTLARVVVAARRRGVENLDAYTRTALARVYLDERRRLPWRREGPLAEAAALPQPPAIDQALSVTLLAALRSLPPRQRAAVVLRYWEDRSTEETAEALGVSPGTVKSQCAKAMATLRASLDGLRPQLSLNEGGGA</sequence>
<reference evidence="8 9" key="1">
    <citation type="submission" date="2024-10" db="EMBL/GenBank/DDBJ databases">
        <title>The Natural Products Discovery Center: Release of the First 8490 Sequenced Strains for Exploring Actinobacteria Biosynthetic Diversity.</title>
        <authorList>
            <person name="Kalkreuter E."/>
            <person name="Kautsar S.A."/>
            <person name="Yang D."/>
            <person name="Bader C.D."/>
            <person name="Teijaro C.N."/>
            <person name="Fluegel L."/>
            <person name="Davis C.M."/>
            <person name="Simpson J.R."/>
            <person name="Lauterbach L."/>
            <person name="Steele A.D."/>
            <person name="Gui C."/>
            <person name="Meng S."/>
            <person name="Li G."/>
            <person name="Viehrig K."/>
            <person name="Ye F."/>
            <person name="Su P."/>
            <person name="Kiefer A.F."/>
            <person name="Nichols A."/>
            <person name="Cepeda A.J."/>
            <person name="Yan W."/>
            <person name="Fan B."/>
            <person name="Jiang Y."/>
            <person name="Adhikari A."/>
            <person name="Zheng C.-J."/>
            <person name="Schuster L."/>
            <person name="Cowan T.M."/>
            <person name="Smanski M.J."/>
            <person name="Chevrette M.G."/>
            <person name="De Carvalho L.P.S."/>
            <person name="Shen B."/>
        </authorList>
    </citation>
    <scope>NUCLEOTIDE SEQUENCE [LARGE SCALE GENOMIC DNA]</scope>
    <source>
        <strain evidence="8 9">NPDC000087</strain>
    </source>
</reference>
<name>A0ABW6WPU1_9ACTN</name>
<comment type="caution">
    <text evidence="8">The sequence shown here is derived from an EMBL/GenBank/DDBJ whole genome shotgun (WGS) entry which is preliminary data.</text>
</comment>
<evidence type="ECO:0000256" key="4">
    <source>
        <dbReference type="ARBA" id="ARBA00023125"/>
    </source>
</evidence>
<evidence type="ECO:0000259" key="7">
    <source>
        <dbReference type="Pfam" id="PF08281"/>
    </source>
</evidence>
<dbReference type="PANTHER" id="PTHR43133">
    <property type="entry name" value="RNA POLYMERASE ECF-TYPE SIGMA FACTO"/>
    <property type="match status" value="1"/>
</dbReference>
<dbReference type="InterPro" id="IPR014284">
    <property type="entry name" value="RNA_pol_sigma-70_dom"/>
</dbReference>
<keyword evidence="3" id="KW-0731">Sigma factor</keyword>
<dbReference type="InterPro" id="IPR036388">
    <property type="entry name" value="WH-like_DNA-bd_sf"/>
</dbReference>
<gene>
    <name evidence="8" type="ORF">ACFY35_37765</name>
</gene>
<dbReference type="RefSeq" id="WP_020511059.1">
    <property type="nucleotide sequence ID" value="NZ_JBIAZU010000007.1"/>
</dbReference>
<dbReference type="PANTHER" id="PTHR43133:SF50">
    <property type="entry name" value="ECF RNA POLYMERASE SIGMA FACTOR SIGM"/>
    <property type="match status" value="1"/>
</dbReference>
<comment type="similarity">
    <text evidence="1">Belongs to the sigma-70 factor family. ECF subfamily.</text>
</comment>
<dbReference type="Gene3D" id="1.10.1740.10">
    <property type="match status" value="1"/>
</dbReference>
<keyword evidence="9" id="KW-1185">Reference proteome</keyword>
<dbReference type="CDD" id="cd06171">
    <property type="entry name" value="Sigma70_r4"/>
    <property type="match status" value="1"/>
</dbReference>
<feature type="domain" description="RNA polymerase sigma factor 70 region 4 type 2" evidence="7">
    <location>
        <begin position="104"/>
        <end position="154"/>
    </location>
</feature>
<accession>A0ABW6WPU1</accession>
<dbReference type="Pfam" id="PF08281">
    <property type="entry name" value="Sigma70_r4_2"/>
    <property type="match status" value="1"/>
</dbReference>
<evidence type="ECO:0000256" key="2">
    <source>
        <dbReference type="ARBA" id="ARBA00023015"/>
    </source>
</evidence>
<dbReference type="EMBL" id="JBIAZU010000007">
    <property type="protein sequence ID" value="MFF5295220.1"/>
    <property type="molecule type" value="Genomic_DNA"/>
</dbReference>
<dbReference type="Pfam" id="PF04542">
    <property type="entry name" value="Sigma70_r2"/>
    <property type="match status" value="1"/>
</dbReference>
<dbReference type="NCBIfam" id="TIGR02937">
    <property type="entry name" value="sigma70-ECF"/>
    <property type="match status" value="1"/>
</dbReference>
<organism evidence="8 9">
    <name type="scientific">Paractinoplanes globisporus</name>
    <dbReference type="NCBI Taxonomy" id="113565"/>
    <lineage>
        <taxon>Bacteria</taxon>
        <taxon>Bacillati</taxon>
        <taxon>Actinomycetota</taxon>
        <taxon>Actinomycetes</taxon>
        <taxon>Micromonosporales</taxon>
        <taxon>Micromonosporaceae</taxon>
        <taxon>Paractinoplanes</taxon>
    </lineage>
</organism>
<dbReference type="SUPFAM" id="SSF88946">
    <property type="entry name" value="Sigma2 domain of RNA polymerase sigma factors"/>
    <property type="match status" value="1"/>
</dbReference>
<dbReference type="InterPro" id="IPR007627">
    <property type="entry name" value="RNA_pol_sigma70_r2"/>
</dbReference>
<evidence type="ECO:0000256" key="1">
    <source>
        <dbReference type="ARBA" id="ARBA00010641"/>
    </source>
</evidence>
<dbReference type="SUPFAM" id="SSF88659">
    <property type="entry name" value="Sigma3 and sigma4 domains of RNA polymerase sigma factors"/>
    <property type="match status" value="1"/>
</dbReference>
<dbReference type="InterPro" id="IPR039425">
    <property type="entry name" value="RNA_pol_sigma-70-like"/>
</dbReference>
<protein>
    <submittedName>
        <fullName evidence="8">SigE family RNA polymerase sigma factor</fullName>
    </submittedName>
</protein>
<evidence type="ECO:0000256" key="5">
    <source>
        <dbReference type="ARBA" id="ARBA00023163"/>
    </source>
</evidence>
<evidence type="ECO:0000313" key="9">
    <source>
        <dbReference type="Proteomes" id="UP001602245"/>
    </source>
</evidence>
<evidence type="ECO:0000313" key="8">
    <source>
        <dbReference type="EMBL" id="MFF5295220.1"/>
    </source>
</evidence>
<proteinExistence type="inferred from homology"/>
<dbReference type="InterPro" id="IPR013325">
    <property type="entry name" value="RNA_pol_sigma_r2"/>
</dbReference>
<feature type="domain" description="RNA polymerase sigma-70 region 2" evidence="6">
    <location>
        <begin position="15"/>
        <end position="76"/>
    </location>
</feature>
<dbReference type="Gene3D" id="1.10.10.10">
    <property type="entry name" value="Winged helix-like DNA-binding domain superfamily/Winged helix DNA-binding domain"/>
    <property type="match status" value="1"/>
</dbReference>
<evidence type="ECO:0000256" key="3">
    <source>
        <dbReference type="ARBA" id="ARBA00023082"/>
    </source>
</evidence>
<dbReference type="InterPro" id="IPR013324">
    <property type="entry name" value="RNA_pol_sigma_r3/r4-like"/>
</dbReference>
<dbReference type="Proteomes" id="UP001602245">
    <property type="component" value="Unassembled WGS sequence"/>
</dbReference>
<evidence type="ECO:0000259" key="6">
    <source>
        <dbReference type="Pfam" id="PF04542"/>
    </source>
</evidence>